<organism evidence="3 4">
    <name type="scientific">Photobacterium sanctipauli</name>
    <dbReference type="NCBI Taxonomy" id="1342794"/>
    <lineage>
        <taxon>Bacteria</taxon>
        <taxon>Pseudomonadati</taxon>
        <taxon>Pseudomonadota</taxon>
        <taxon>Gammaproteobacteria</taxon>
        <taxon>Vibrionales</taxon>
        <taxon>Vibrionaceae</taxon>
        <taxon>Photobacterium</taxon>
    </lineage>
</organism>
<dbReference type="Proteomes" id="UP000241771">
    <property type="component" value="Unassembled WGS sequence"/>
</dbReference>
<feature type="signal peptide" evidence="1">
    <location>
        <begin position="1"/>
        <end position="19"/>
    </location>
</feature>
<dbReference type="Pfam" id="PF08768">
    <property type="entry name" value="THAP4_heme-bd"/>
    <property type="match status" value="1"/>
</dbReference>
<comment type="caution">
    <text evidence="3">The sequence shown here is derived from an EMBL/GenBank/DDBJ whole genome shotgun (WGS) entry which is preliminary data.</text>
</comment>
<dbReference type="RefSeq" id="WP_036829174.1">
    <property type="nucleotide sequence ID" value="NZ_JGVO01001126.1"/>
</dbReference>
<name>A0A2T3NUL4_9GAMM</name>
<keyword evidence="4" id="KW-1185">Reference proteome</keyword>
<gene>
    <name evidence="3" type="ORF">C9I98_11070</name>
</gene>
<evidence type="ECO:0000259" key="2">
    <source>
        <dbReference type="Pfam" id="PF08768"/>
    </source>
</evidence>
<feature type="chain" id="PRO_5015681555" evidence="1">
    <location>
        <begin position="20"/>
        <end position="206"/>
    </location>
</feature>
<feature type="domain" description="THAP4-like heme-binding" evidence="2">
    <location>
        <begin position="29"/>
        <end position="204"/>
    </location>
</feature>
<dbReference type="EMBL" id="PYMA01000005">
    <property type="protein sequence ID" value="PSW19986.1"/>
    <property type="molecule type" value="Genomic_DNA"/>
</dbReference>
<dbReference type="InterPro" id="IPR014878">
    <property type="entry name" value="THAP4-like_heme-bd"/>
</dbReference>
<evidence type="ECO:0000313" key="4">
    <source>
        <dbReference type="Proteomes" id="UP000241771"/>
    </source>
</evidence>
<reference evidence="3 4" key="1">
    <citation type="submission" date="2018-01" db="EMBL/GenBank/DDBJ databases">
        <title>Whole genome sequencing of Histamine producing bacteria.</title>
        <authorList>
            <person name="Butler K."/>
        </authorList>
    </citation>
    <scope>NUCLEOTIDE SEQUENCE [LARGE SCALE GENOMIC DNA]</scope>
    <source>
        <strain evidence="3 4">DSM 100436</strain>
    </source>
</reference>
<dbReference type="InterPro" id="IPR012674">
    <property type="entry name" value="Calycin"/>
</dbReference>
<dbReference type="OrthoDB" id="9784808at2"/>
<dbReference type="InterPro" id="IPR014602">
    <property type="entry name" value="UCP036226"/>
</dbReference>
<keyword evidence="1" id="KW-0732">Signal</keyword>
<dbReference type="PIRSF" id="PIRSF036226">
    <property type="entry name" value="UCP036226"/>
    <property type="match status" value="1"/>
</dbReference>
<proteinExistence type="predicted"/>
<evidence type="ECO:0000313" key="3">
    <source>
        <dbReference type="EMBL" id="PSW19986.1"/>
    </source>
</evidence>
<dbReference type="Gene3D" id="2.40.128.20">
    <property type="match status" value="1"/>
</dbReference>
<dbReference type="AlphaFoldDB" id="A0A2T3NUL4"/>
<sequence>MKKLTMLALAISISAPALADHNTINGVDYGPLAQLVGSWESTDTGGVDMSPAQEGSGMPAGSPAVTPFYETMTFEVAADAINASKQTLVALYYKQEVFRKKDDTKFHDQRGYLIYDAENQFIYNSFCVPRTTCVTAESPAGNEMTFVAARRGIAESDFMNENASTTSFTMNLSVDGDTLTYSQSTGLDIYDQPFVHTDSSVLQRVE</sequence>
<evidence type="ECO:0000256" key="1">
    <source>
        <dbReference type="SAM" id="SignalP"/>
    </source>
</evidence>
<dbReference type="SUPFAM" id="SSF50814">
    <property type="entry name" value="Lipocalins"/>
    <property type="match status" value="1"/>
</dbReference>
<accession>A0A2T3NUL4</accession>
<protein>
    <submittedName>
        <fullName evidence="3">DUF1794 domain-containing protein</fullName>
    </submittedName>
</protein>